<keyword evidence="2" id="KW-1185">Reference proteome</keyword>
<protein>
    <recommendedName>
        <fullName evidence="3">SGNH hydrolase-type esterase domain-containing protein</fullName>
    </recommendedName>
</protein>
<dbReference type="AlphaFoldDB" id="A0A1Y5RCL0"/>
<dbReference type="RefSeq" id="WP_085866879.1">
    <property type="nucleotide sequence ID" value="NZ_FWFQ01000002.1"/>
</dbReference>
<evidence type="ECO:0000313" key="2">
    <source>
        <dbReference type="Proteomes" id="UP000193409"/>
    </source>
</evidence>
<proteinExistence type="predicted"/>
<name>A0A1Y5RCL0_9RHOB</name>
<gene>
    <name evidence="1" type="ORF">PSA7680_00284</name>
</gene>
<dbReference type="OrthoDB" id="6174477at2"/>
<dbReference type="Proteomes" id="UP000193409">
    <property type="component" value="Unassembled WGS sequence"/>
</dbReference>
<evidence type="ECO:0000313" key="1">
    <source>
        <dbReference type="EMBL" id="SLN13978.1"/>
    </source>
</evidence>
<evidence type="ECO:0008006" key="3">
    <source>
        <dbReference type="Google" id="ProtNLM"/>
    </source>
</evidence>
<accession>A0A1Y5RCL0</accession>
<sequence length="264" mass="28586">MALCFIGNSHLAAVKLGWEAFATAKDAVEPAFFGSARNTLLHTRIEAGRLVPTDDVVERNFRSSAGQDAVPLSDFDGFVLIGSTLGLRSLVALSALHARFGEGADTRFLASRAAIDAACHDLLFHSACGHVARLLVSTTDKPVWMVDRPQPSEELLASDHPQAAAYRDMASGEARDRLEAMLQRWRASAEAEGMRTLAQPAETLVDGWLTRQEFATGAKGIDGRKAYDAEDHFHMNARYGAELLRAIWPVVSESAQATPEPVTA</sequence>
<organism evidence="1 2">
    <name type="scientific">Pseudoruegeria aquimaris</name>
    <dbReference type="NCBI Taxonomy" id="393663"/>
    <lineage>
        <taxon>Bacteria</taxon>
        <taxon>Pseudomonadati</taxon>
        <taxon>Pseudomonadota</taxon>
        <taxon>Alphaproteobacteria</taxon>
        <taxon>Rhodobacterales</taxon>
        <taxon>Roseobacteraceae</taxon>
        <taxon>Pseudoruegeria</taxon>
    </lineage>
</organism>
<reference evidence="1 2" key="1">
    <citation type="submission" date="2017-03" db="EMBL/GenBank/DDBJ databases">
        <authorList>
            <person name="Afonso C.L."/>
            <person name="Miller P.J."/>
            <person name="Scott M.A."/>
            <person name="Spackman E."/>
            <person name="Goraichik I."/>
            <person name="Dimitrov K.M."/>
            <person name="Suarez D.L."/>
            <person name="Swayne D.E."/>
        </authorList>
    </citation>
    <scope>NUCLEOTIDE SEQUENCE [LARGE SCALE GENOMIC DNA]</scope>
    <source>
        <strain evidence="1 2">CECT 7680</strain>
    </source>
</reference>
<dbReference type="EMBL" id="FWFQ01000002">
    <property type="protein sequence ID" value="SLN13978.1"/>
    <property type="molecule type" value="Genomic_DNA"/>
</dbReference>